<dbReference type="PANTHER" id="PTHR43852">
    <property type="entry name" value="NUCLEOTIDYLTRANSFERASE"/>
    <property type="match status" value="1"/>
</dbReference>
<dbReference type="PANTHER" id="PTHR43852:SF2">
    <property type="entry name" value="PROTEIN ADENYLYLTRANSFERASE MNTA"/>
    <property type="match status" value="1"/>
</dbReference>
<dbReference type="Gene3D" id="3.30.460.10">
    <property type="entry name" value="Beta Polymerase, domain 2"/>
    <property type="match status" value="1"/>
</dbReference>
<evidence type="ECO:0000259" key="1">
    <source>
        <dbReference type="Pfam" id="PF18765"/>
    </source>
</evidence>
<dbReference type="SUPFAM" id="SSF81301">
    <property type="entry name" value="Nucleotidyltransferase"/>
    <property type="match status" value="1"/>
</dbReference>
<comment type="caution">
    <text evidence="2">The sequence shown here is derived from an EMBL/GenBank/DDBJ whole genome shotgun (WGS) entry which is preliminary data.</text>
</comment>
<organism evidence="2 3">
    <name type="scientific">Simkania negevensis</name>
    <dbReference type="NCBI Taxonomy" id="83561"/>
    <lineage>
        <taxon>Bacteria</taxon>
        <taxon>Pseudomonadati</taxon>
        <taxon>Chlamydiota</taxon>
        <taxon>Chlamydiia</taxon>
        <taxon>Parachlamydiales</taxon>
        <taxon>Simkaniaceae</taxon>
        <taxon>Simkania</taxon>
    </lineage>
</organism>
<dbReference type="CDD" id="cd05403">
    <property type="entry name" value="NT_KNTase_like"/>
    <property type="match status" value="1"/>
</dbReference>
<dbReference type="InterPro" id="IPR052930">
    <property type="entry name" value="TA_antitoxin_MntA"/>
</dbReference>
<feature type="domain" description="Polymerase beta nucleotidyltransferase" evidence="1">
    <location>
        <begin position="14"/>
        <end position="102"/>
    </location>
</feature>
<proteinExistence type="predicted"/>
<evidence type="ECO:0000313" key="2">
    <source>
        <dbReference type="EMBL" id="MBN4066807.1"/>
    </source>
</evidence>
<dbReference type="Pfam" id="PF18765">
    <property type="entry name" value="Polbeta"/>
    <property type="match status" value="1"/>
</dbReference>
<dbReference type="EMBL" id="JAFITR010000026">
    <property type="protein sequence ID" value="MBN4066807.1"/>
    <property type="molecule type" value="Genomic_DNA"/>
</dbReference>
<dbReference type="Proteomes" id="UP000722121">
    <property type="component" value="Unassembled WGS sequence"/>
</dbReference>
<gene>
    <name evidence="2" type="ORF">JYU14_01845</name>
</gene>
<evidence type="ECO:0000313" key="3">
    <source>
        <dbReference type="Proteomes" id="UP000722121"/>
    </source>
</evidence>
<protein>
    <submittedName>
        <fullName evidence="2">Nucleotidyltransferase domain-containing protein</fullName>
    </submittedName>
</protein>
<accession>A0ABS3ARR2</accession>
<sequence>MDGQERSNILEKALEKIQSSLPQLVGVYLFGSFGTEYQSVESDLDLAILSKEKLDDLLLWDLAQQTAVMIQRDVEIVDLAKASTVFRFQVFMEGERIACQDHLYCDHFENASLSMYLWLNEERKGIIEDRMHG</sequence>
<keyword evidence="3" id="KW-1185">Reference proteome</keyword>
<reference evidence="2 3" key="1">
    <citation type="submission" date="2021-02" db="EMBL/GenBank/DDBJ databases">
        <title>Activity-based single-cell genomes from oceanic crustal fluid captures similar information to metagenomic and metatranscriptomic surveys with orders of magnitude less sampling.</title>
        <authorList>
            <person name="D'Angelo T.S."/>
            <person name="Orcutt B.N."/>
        </authorList>
    </citation>
    <scope>NUCLEOTIDE SEQUENCE [LARGE SCALE GENOMIC DNA]</scope>
    <source>
        <strain evidence="2">AH-315-G07</strain>
    </source>
</reference>
<dbReference type="NCBIfam" id="NF047752">
    <property type="entry name" value="MntA_antitoxin"/>
    <property type="match status" value="1"/>
</dbReference>
<dbReference type="InterPro" id="IPR043519">
    <property type="entry name" value="NT_sf"/>
</dbReference>
<name>A0ABS3ARR2_9BACT</name>
<dbReference type="InterPro" id="IPR041633">
    <property type="entry name" value="Polbeta"/>
</dbReference>